<dbReference type="InterPro" id="IPR022644">
    <property type="entry name" value="De-COase2_N"/>
</dbReference>
<keyword evidence="3 8" id="KW-0663">Pyridoxal phosphate</keyword>
<dbReference type="EC" id="4.1.1.17" evidence="6"/>
<evidence type="ECO:0000256" key="4">
    <source>
        <dbReference type="ARBA" id="ARBA00023239"/>
    </source>
</evidence>
<dbReference type="GO" id="GO:0004586">
    <property type="term" value="F:ornithine decarboxylase activity"/>
    <property type="evidence" value="ECO:0007669"/>
    <property type="project" value="UniProtKB-EC"/>
</dbReference>
<dbReference type="EMBL" id="CP002541">
    <property type="protein sequence ID" value="ADY12020.1"/>
    <property type="molecule type" value="Genomic_DNA"/>
</dbReference>
<dbReference type="AlphaFoldDB" id="F0RXH0"/>
<evidence type="ECO:0000313" key="10">
    <source>
        <dbReference type="EMBL" id="ADY12020.1"/>
    </source>
</evidence>
<accession>F0RXH0</accession>
<dbReference type="InterPro" id="IPR009006">
    <property type="entry name" value="Ala_racemase/Decarboxylase_C"/>
</dbReference>
<keyword evidence="4 10" id="KW-0456">Lyase</keyword>
<feature type="active site" description="Proton donor" evidence="8">
    <location>
        <position position="345"/>
    </location>
</feature>
<comment type="catalytic activity">
    <reaction evidence="7">
        <text>L-ornithine + H(+) = putrescine + CO2</text>
        <dbReference type="Rhea" id="RHEA:22964"/>
        <dbReference type="ChEBI" id="CHEBI:15378"/>
        <dbReference type="ChEBI" id="CHEBI:16526"/>
        <dbReference type="ChEBI" id="CHEBI:46911"/>
        <dbReference type="ChEBI" id="CHEBI:326268"/>
        <dbReference type="EC" id="4.1.1.17"/>
    </reaction>
</comment>
<comment type="pathway">
    <text evidence="5">Amine and polyamine biosynthesis; putrescine biosynthesis via L-ornithine pathway; putrescine from L-ornithine: step 1/1.</text>
</comment>
<dbReference type="PANTHER" id="PTHR11482">
    <property type="entry name" value="ARGININE/DIAMINOPIMELATE/ORNITHINE DECARBOXYLASE"/>
    <property type="match status" value="1"/>
</dbReference>
<evidence type="ECO:0000259" key="9">
    <source>
        <dbReference type="Pfam" id="PF02784"/>
    </source>
</evidence>
<dbReference type="eggNOG" id="COG0019">
    <property type="taxonomic scope" value="Bacteria"/>
</dbReference>
<dbReference type="InterPro" id="IPR029066">
    <property type="entry name" value="PLP-binding_barrel"/>
</dbReference>
<dbReference type="CDD" id="cd00622">
    <property type="entry name" value="PLPDE_III_ODC"/>
    <property type="match status" value="1"/>
</dbReference>
<dbReference type="GO" id="GO:0033387">
    <property type="term" value="P:putrescine biosynthetic process from arginine, via ornithine"/>
    <property type="evidence" value="ECO:0007669"/>
    <property type="project" value="TreeGrafter"/>
</dbReference>
<evidence type="ECO:0000256" key="3">
    <source>
        <dbReference type="ARBA" id="ARBA00022898"/>
    </source>
</evidence>
<evidence type="ECO:0000256" key="1">
    <source>
        <dbReference type="ARBA" id="ARBA00001933"/>
    </source>
</evidence>
<dbReference type="InterPro" id="IPR002433">
    <property type="entry name" value="Orn_de-COase"/>
</dbReference>
<dbReference type="PANTHER" id="PTHR11482:SF6">
    <property type="entry name" value="ORNITHINE DECARBOXYLASE 1-RELATED"/>
    <property type="match status" value="1"/>
</dbReference>
<dbReference type="SUPFAM" id="SSF51419">
    <property type="entry name" value="PLP-binding barrel"/>
    <property type="match status" value="1"/>
</dbReference>
<dbReference type="Pfam" id="PF02784">
    <property type="entry name" value="Orn_Arg_deC_N"/>
    <property type="match status" value="1"/>
</dbReference>
<organism evidence="10 11">
    <name type="scientific">Sphaerochaeta globosa (strain ATCC BAA-1886 / DSM 22777 / Buddy)</name>
    <name type="common">Spirochaeta sp. (strain Buddy)</name>
    <dbReference type="NCBI Taxonomy" id="158189"/>
    <lineage>
        <taxon>Bacteria</taxon>
        <taxon>Pseudomonadati</taxon>
        <taxon>Spirochaetota</taxon>
        <taxon>Spirochaetia</taxon>
        <taxon>Spirochaetales</taxon>
        <taxon>Sphaerochaetaceae</taxon>
        <taxon>Sphaerochaeta</taxon>
    </lineage>
</organism>
<name>F0RXH0_SPHGB</name>
<dbReference type="InterPro" id="IPR000183">
    <property type="entry name" value="Orn/DAP/Arg_de-COase"/>
</dbReference>
<feature type="domain" description="Orn/DAP/Arg decarboxylase 2 N-terminal" evidence="9">
    <location>
        <begin position="45"/>
        <end position="280"/>
    </location>
</feature>
<dbReference type="InterPro" id="IPR022653">
    <property type="entry name" value="De-COase2_pyr-phos_BS"/>
</dbReference>
<feature type="modified residue" description="N6-(pyridoxal phosphate)lysine" evidence="8">
    <location>
        <position position="67"/>
    </location>
</feature>
<dbReference type="SUPFAM" id="SSF50621">
    <property type="entry name" value="Alanine racemase C-terminal domain-like"/>
    <property type="match status" value="1"/>
</dbReference>
<evidence type="ECO:0000256" key="2">
    <source>
        <dbReference type="ARBA" id="ARBA00008872"/>
    </source>
</evidence>
<reference evidence="11" key="1">
    <citation type="submission" date="2011-02" db="EMBL/GenBank/DDBJ databases">
        <title>Complete sequence of Spirochaeta sp. Buddy.</title>
        <authorList>
            <person name="Lucas S."/>
            <person name="Copeland A."/>
            <person name="Lapidus A."/>
            <person name="Cheng J.-F."/>
            <person name="Goodwin L."/>
            <person name="Pitluck S."/>
            <person name="Zeytun A."/>
            <person name="Detter J.C."/>
            <person name="Han C."/>
            <person name="Tapia R."/>
            <person name="Land M."/>
            <person name="Hauser L."/>
            <person name="Kyrpides N."/>
            <person name="Ivanova N."/>
            <person name="Mikhailova N."/>
            <person name="Pagani I."/>
            <person name="Ritalahti K.M."/>
            <person name="Loeffler F.E."/>
            <person name="Woyke T."/>
        </authorList>
    </citation>
    <scope>NUCLEOTIDE SEQUENCE [LARGE SCALE GENOMIC DNA]</scope>
    <source>
        <strain evidence="11">ATCC BAA-1886 / DSM 22777 / Buddy</strain>
    </source>
</reference>
<dbReference type="PRINTS" id="PR01182">
    <property type="entry name" value="ORNDCRBXLASE"/>
</dbReference>
<protein>
    <recommendedName>
        <fullName evidence="6">ornithine decarboxylase</fullName>
        <ecNumber evidence="6">4.1.1.17</ecNumber>
    </recommendedName>
</protein>
<dbReference type="FunFam" id="2.40.37.10:FF:000004">
    <property type="entry name" value="Ornithine decarboxylase"/>
    <property type="match status" value="1"/>
</dbReference>
<dbReference type="Gene3D" id="3.20.20.10">
    <property type="entry name" value="Alanine racemase"/>
    <property type="match status" value="1"/>
</dbReference>
<evidence type="ECO:0000256" key="8">
    <source>
        <dbReference type="PIRSR" id="PIRSR600183-50"/>
    </source>
</evidence>
<gene>
    <name evidence="10" type="ordered locus">SpiBuddy_0179</name>
</gene>
<dbReference type="GO" id="GO:0005737">
    <property type="term" value="C:cytoplasm"/>
    <property type="evidence" value="ECO:0007669"/>
    <property type="project" value="TreeGrafter"/>
</dbReference>
<sequence length="397" mass="44774">MTHRAQNYIVSHMNTTEIMSKERWQRVLENSQDRETPFQLILSDVIEEKYQELLDAIPFAKIYYAVKANPAPAVLSLLDRLGSNFDVASVYELRRLQELGISADRMSCGNTIKKFEHIKEFYAAGIRLFVTDSEGDLRNIAMAAPGSKIMVRLMTEGAQTADWPLSRKFGCSPDLAGDLLILARKLGLQPWGLSFHVGSQQRDITAWDSALSKVSYLFTWLLENEDLKLSCINMGGGFPATYRERTNPVQTYADEIKRYLEEDYGDILPEIIIEPGRSLVGDSGVLVSEIVLISRKSRTALERWVYQDCGRFGGLMETLGEAIHYPILCERNGPLEQVILAGPTCDSMDTLYEDYRYELPLSLAVGDRLYWLSTGAYTSSYSAIEFNGFPPLQTLVI</sequence>
<proteinExistence type="inferred from homology"/>
<evidence type="ECO:0000313" key="11">
    <source>
        <dbReference type="Proteomes" id="UP000008466"/>
    </source>
</evidence>
<comment type="cofactor">
    <cofactor evidence="1 8">
        <name>pyridoxal 5'-phosphate</name>
        <dbReference type="ChEBI" id="CHEBI:597326"/>
    </cofactor>
</comment>
<evidence type="ECO:0000256" key="7">
    <source>
        <dbReference type="ARBA" id="ARBA00049127"/>
    </source>
</evidence>
<dbReference type="STRING" id="158189.SpiBuddy_0179"/>
<evidence type="ECO:0000256" key="5">
    <source>
        <dbReference type="ARBA" id="ARBA00034115"/>
    </source>
</evidence>
<dbReference type="HOGENOM" id="CLU_026444_1_3_12"/>
<dbReference type="Gene3D" id="2.40.37.10">
    <property type="entry name" value="Lyase, Ornithine Decarboxylase, Chain A, domain 1"/>
    <property type="match status" value="1"/>
</dbReference>
<dbReference type="PROSITE" id="PS00878">
    <property type="entry name" value="ODR_DC_2_1"/>
    <property type="match status" value="1"/>
</dbReference>
<evidence type="ECO:0000256" key="6">
    <source>
        <dbReference type="ARBA" id="ARBA00034138"/>
    </source>
</evidence>
<comment type="similarity">
    <text evidence="2">Belongs to the Orn/Lys/Arg decarboxylase class-II family.</text>
</comment>
<dbReference type="PRINTS" id="PR01179">
    <property type="entry name" value="ODADCRBXLASE"/>
</dbReference>
<keyword evidence="11" id="KW-1185">Reference proteome</keyword>
<dbReference type="KEGG" id="sbu:SpiBuddy_0179"/>
<dbReference type="Proteomes" id="UP000008466">
    <property type="component" value="Chromosome"/>
</dbReference>
<dbReference type="FunFam" id="3.20.20.10:FF:000008">
    <property type="entry name" value="Ornithine decarboxylase"/>
    <property type="match status" value="1"/>
</dbReference>